<accession>A0A8J6IR25</accession>
<dbReference type="PROSITE" id="PS50893">
    <property type="entry name" value="ABC_TRANSPORTER_2"/>
    <property type="match status" value="1"/>
</dbReference>
<dbReference type="GO" id="GO:0042626">
    <property type="term" value="F:ATPase-coupled transmembrane transporter activity"/>
    <property type="evidence" value="ECO:0007669"/>
    <property type="project" value="TreeGrafter"/>
</dbReference>
<evidence type="ECO:0000256" key="2">
    <source>
        <dbReference type="ARBA" id="ARBA00005417"/>
    </source>
</evidence>
<comment type="caution">
    <text evidence="12">The sequence shown here is derived from an EMBL/GenBank/DDBJ whole genome shotgun (WGS) entry which is preliminary data.</text>
</comment>
<dbReference type="SUPFAM" id="SSF52540">
    <property type="entry name" value="P-loop containing nucleoside triphosphate hydrolases"/>
    <property type="match status" value="1"/>
</dbReference>
<evidence type="ECO:0000256" key="3">
    <source>
        <dbReference type="ARBA" id="ARBA00022448"/>
    </source>
</evidence>
<dbReference type="GO" id="GO:0005524">
    <property type="term" value="F:ATP binding"/>
    <property type="evidence" value="ECO:0007669"/>
    <property type="project" value="UniProtKB-UniRule"/>
</dbReference>
<evidence type="ECO:0000256" key="4">
    <source>
        <dbReference type="ARBA" id="ARBA00022475"/>
    </source>
</evidence>
<gene>
    <name evidence="12" type="ORF">H8K20_11540</name>
</gene>
<comment type="function">
    <text evidence="10">Part of an ABC transporter complex. Responsible for energy coupling to the transport system.</text>
</comment>
<evidence type="ECO:0000313" key="12">
    <source>
        <dbReference type="EMBL" id="MBC3517026.1"/>
    </source>
</evidence>
<dbReference type="PANTHER" id="PTHR43553:SF24">
    <property type="entry name" value="ENERGY-COUPLING FACTOR TRANSPORTER ATP-BINDING PROTEIN ECFA1"/>
    <property type="match status" value="1"/>
</dbReference>
<evidence type="ECO:0000313" key="13">
    <source>
        <dbReference type="Proteomes" id="UP000597668"/>
    </source>
</evidence>
<keyword evidence="8 10" id="KW-0472">Membrane</keyword>
<comment type="subcellular location">
    <subcellularLocation>
        <location evidence="1 10">Cell membrane</location>
        <topology evidence="1 10">Peripheral membrane protein</topology>
    </subcellularLocation>
</comment>
<keyword evidence="7" id="KW-1278">Translocase</keyword>
<dbReference type="AlphaFoldDB" id="A0A8J6IR25"/>
<reference evidence="12" key="1">
    <citation type="submission" date="2020-08" db="EMBL/GenBank/DDBJ databases">
        <authorList>
            <person name="Liu C."/>
            <person name="Sun Q."/>
        </authorList>
    </citation>
    <scope>NUCLEOTIDE SEQUENCE</scope>
    <source>
        <strain evidence="12">NSJ-65</strain>
    </source>
</reference>
<evidence type="ECO:0000256" key="1">
    <source>
        <dbReference type="ARBA" id="ARBA00004202"/>
    </source>
</evidence>
<keyword evidence="3 10" id="KW-0813">Transport</keyword>
<name>A0A8J6IR25_9FIRM</name>
<evidence type="ECO:0000256" key="5">
    <source>
        <dbReference type="ARBA" id="ARBA00022741"/>
    </source>
</evidence>
<keyword evidence="4 10" id="KW-1003">Cell membrane</keyword>
<dbReference type="NCBIfam" id="TIGR01166">
    <property type="entry name" value="cbiO"/>
    <property type="match status" value="1"/>
</dbReference>
<dbReference type="InterPro" id="IPR027417">
    <property type="entry name" value="P-loop_NTPase"/>
</dbReference>
<dbReference type="InterPro" id="IPR050095">
    <property type="entry name" value="ECF_ABC_transporter_ATP-bd"/>
</dbReference>
<evidence type="ECO:0000256" key="10">
    <source>
        <dbReference type="RuleBase" id="RU364103"/>
    </source>
</evidence>
<dbReference type="InterPro" id="IPR005876">
    <property type="entry name" value="Co_trans_ATP-bd"/>
</dbReference>
<dbReference type="FunFam" id="3.40.50.300:FF:000224">
    <property type="entry name" value="Energy-coupling factor transporter ATP-binding protein EcfA"/>
    <property type="match status" value="1"/>
</dbReference>
<sequence>MFTGGVLAVQPILQTRELTFTYEGQPTPALDGVTVDIYPGQKVALLGQNGAGKSTFFLQLNGVLKPDRGQLLLDGQLVTYGQKSLSNLRQQVGVVFQDPDDMLIAPTVLGEVSFGPMNLKLPKEEVSRRAHQALSFMQLEHYASRCPHYLSGGEKKRVSVADVLAMDARVLLLDEPTASLDPQNTVLLRTALDALHAAGKTLLLSTHDIDFAYQWADRVLVFSSGRLIADAPPRAVFGDSELLRLSGLVPPIWYAAAHTLQKAGLLPPGCWPTSSTELQASLLVPHPPTV</sequence>
<dbReference type="Proteomes" id="UP000597668">
    <property type="component" value="Unassembled WGS sequence"/>
</dbReference>
<evidence type="ECO:0000256" key="9">
    <source>
        <dbReference type="ARBA" id="ARBA00025157"/>
    </source>
</evidence>
<dbReference type="GO" id="GO:0016887">
    <property type="term" value="F:ATP hydrolysis activity"/>
    <property type="evidence" value="ECO:0007669"/>
    <property type="project" value="InterPro"/>
</dbReference>
<comment type="function">
    <text evidence="9">Probably part of an ABC transporter complex. Responsible for energy coupling to the transport system.</text>
</comment>
<dbReference type="Pfam" id="PF00005">
    <property type="entry name" value="ABC_tran"/>
    <property type="match status" value="1"/>
</dbReference>
<feature type="domain" description="ABC transporter" evidence="11">
    <location>
        <begin position="13"/>
        <end position="249"/>
    </location>
</feature>
<evidence type="ECO:0000256" key="8">
    <source>
        <dbReference type="ARBA" id="ARBA00023136"/>
    </source>
</evidence>
<organism evidence="12 13">
    <name type="scientific">Neobittarella massiliensis</name>
    <name type="common">ex Bilen et al. 2018</name>
    <dbReference type="NCBI Taxonomy" id="2041842"/>
    <lineage>
        <taxon>Bacteria</taxon>
        <taxon>Bacillati</taxon>
        <taxon>Bacillota</taxon>
        <taxon>Clostridia</taxon>
        <taxon>Eubacteriales</taxon>
        <taxon>Oscillospiraceae</taxon>
        <taxon>Neobittarella (ex Bilen et al. 2018)</taxon>
    </lineage>
</organism>
<dbReference type="CDD" id="cd03225">
    <property type="entry name" value="ABC_cobalt_CbiO_domain1"/>
    <property type="match status" value="1"/>
</dbReference>
<evidence type="ECO:0000256" key="6">
    <source>
        <dbReference type="ARBA" id="ARBA00022840"/>
    </source>
</evidence>
<dbReference type="EMBL" id="JACOGI010000002">
    <property type="protein sequence ID" value="MBC3517026.1"/>
    <property type="molecule type" value="Genomic_DNA"/>
</dbReference>
<dbReference type="InterPro" id="IPR015856">
    <property type="entry name" value="ABC_transpr_CbiO/EcfA_su"/>
</dbReference>
<dbReference type="SMART" id="SM00382">
    <property type="entry name" value="AAA"/>
    <property type="match status" value="1"/>
</dbReference>
<dbReference type="PANTHER" id="PTHR43553">
    <property type="entry name" value="HEAVY METAL TRANSPORTER"/>
    <property type="match status" value="1"/>
</dbReference>
<dbReference type="PROSITE" id="PS00211">
    <property type="entry name" value="ABC_TRANSPORTER_1"/>
    <property type="match status" value="1"/>
</dbReference>
<dbReference type="GO" id="GO:0043190">
    <property type="term" value="C:ATP-binding cassette (ABC) transporter complex"/>
    <property type="evidence" value="ECO:0007669"/>
    <property type="project" value="TreeGrafter"/>
</dbReference>
<comment type="similarity">
    <text evidence="2 10">Belongs to the ABC transporter superfamily.</text>
</comment>
<dbReference type="InterPro" id="IPR003593">
    <property type="entry name" value="AAA+_ATPase"/>
</dbReference>
<protein>
    <recommendedName>
        <fullName evidence="10">ABC transporter ATP-binding protein</fullName>
    </recommendedName>
</protein>
<keyword evidence="5 10" id="KW-0547">Nucleotide-binding</keyword>
<dbReference type="GO" id="GO:0006824">
    <property type="term" value="P:cobalt ion transport"/>
    <property type="evidence" value="ECO:0007669"/>
    <property type="project" value="InterPro"/>
</dbReference>
<dbReference type="Gene3D" id="3.40.50.300">
    <property type="entry name" value="P-loop containing nucleotide triphosphate hydrolases"/>
    <property type="match status" value="1"/>
</dbReference>
<proteinExistence type="inferred from homology"/>
<dbReference type="InterPro" id="IPR017871">
    <property type="entry name" value="ABC_transporter-like_CS"/>
</dbReference>
<evidence type="ECO:0000259" key="11">
    <source>
        <dbReference type="PROSITE" id="PS50893"/>
    </source>
</evidence>
<evidence type="ECO:0000256" key="7">
    <source>
        <dbReference type="ARBA" id="ARBA00022967"/>
    </source>
</evidence>
<dbReference type="InterPro" id="IPR003439">
    <property type="entry name" value="ABC_transporter-like_ATP-bd"/>
</dbReference>
<keyword evidence="13" id="KW-1185">Reference proteome</keyword>
<keyword evidence="6 10" id="KW-0067">ATP-binding</keyword>